<accession>W4FH92</accession>
<dbReference type="EMBL" id="KI913217">
    <property type="protein sequence ID" value="ETV66103.1"/>
    <property type="molecule type" value="Genomic_DNA"/>
</dbReference>
<keyword evidence="4" id="KW-0808">Transferase</keyword>
<proteinExistence type="inferred from homology"/>
<keyword evidence="6" id="KW-0735">Signal-anchor</keyword>
<dbReference type="OrthoDB" id="430354at2759"/>
<gene>
    <name evidence="11" type="ORF">H257_17357</name>
</gene>
<keyword evidence="5 10" id="KW-0812">Transmembrane</keyword>
<evidence type="ECO:0000256" key="8">
    <source>
        <dbReference type="ARBA" id="ARBA00023136"/>
    </source>
</evidence>
<dbReference type="GO" id="GO:0006493">
    <property type="term" value="P:protein O-linked glycosylation"/>
    <property type="evidence" value="ECO:0007669"/>
    <property type="project" value="TreeGrafter"/>
</dbReference>
<dbReference type="GO" id="GO:0000033">
    <property type="term" value="F:alpha-1,3-mannosyltransferase activity"/>
    <property type="evidence" value="ECO:0007669"/>
    <property type="project" value="TreeGrafter"/>
</dbReference>
<evidence type="ECO:0000256" key="5">
    <source>
        <dbReference type="ARBA" id="ARBA00022692"/>
    </source>
</evidence>
<sequence>MTAASRPSPSRVPSSRSLMYVLMIFVVSATLLSMTMLDISPFMNEHLPKYHIRAETVASTGIKTKSRGILICLFDAMIPMTVSLIQELRTLGYTDVIQLYHCNGELSSISQRMLHDVDSNIEIVDGCVEMQALGKLRHQDVNGYRSFWLKPLALVHTRLDEVILMDADDLVFQNPSRLFDVPGYKDTGTIFFYDREILKHEYLNGNYNDQTNLHALVDTFNYAGVGLTKNPSAHLLSSLAWHGHAAHEQDSSIVVVHKSKAPRAMTVLWTILQHDRHRIGFSYGDKELFWMAYELAQEPYFFSPWANTGAEKPGNMANHPDTICGGLAQFMPLVSGKSELLHINGGYIFNPYSNNDMQSMTDPDERAKQLLDQVPAFVSKRRTRSKALNKAEDDTDPLGFWPQECLVNRGSEPMRPQDVAAIRIRIKNAVAAAVTQQRLLQQAS</sequence>
<dbReference type="GO" id="GO:0016020">
    <property type="term" value="C:membrane"/>
    <property type="evidence" value="ECO:0007669"/>
    <property type="project" value="UniProtKB-SubCell"/>
</dbReference>
<keyword evidence="8 10" id="KW-0472">Membrane</keyword>
<comment type="subcellular location">
    <subcellularLocation>
        <location evidence="1">Membrane</location>
        <topology evidence="1">Single-pass type II membrane protein</topology>
    </subcellularLocation>
</comment>
<evidence type="ECO:0000256" key="2">
    <source>
        <dbReference type="ARBA" id="ARBA00009105"/>
    </source>
</evidence>
<keyword evidence="7 10" id="KW-1133">Transmembrane helix</keyword>
<keyword evidence="9" id="KW-0325">Glycoprotein</keyword>
<protein>
    <submittedName>
        <fullName evidence="11">Uncharacterized protein</fullName>
    </submittedName>
</protein>
<keyword evidence="3" id="KW-0328">Glycosyltransferase</keyword>
<evidence type="ECO:0000256" key="3">
    <source>
        <dbReference type="ARBA" id="ARBA00022676"/>
    </source>
</evidence>
<evidence type="ECO:0000256" key="1">
    <source>
        <dbReference type="ARBA" id="ARBA00004606"/>
    </source>
</evidence>
<dbReference type="GeneID" id="20819353"/>
<organism evidence="11">
    <name type="scientific">Aphanomyces astaci</name>
    <name type="common">Crayfish plague agent</name>
    <dbReference type="NCBI Taxonomy" id="112090"/>
    <lineage>
        <taxon>Eukaryota</taxon>
        <taxon>Sar</taxon>
        <taxon>Stramenopiles</taxon>
        <taxon>Oomycota</taxon>
        <taxon>Saprolegniomycetes</taxon>
        <taxon>Saprolegniales</taxon>
        <taxon>Verrucalvaceae</taxon>
        <taxon>Aphanomyces</taxon>
    </lineage>
</organism>
<dbReference type="STRING" id="112090.W4FH92"/>
<evidence type="ECO:0000256" key="4">
    <source>
        <dbReference type="ARBA" id="ARBA00022679"/>
    </source>
</evidence>
<evidence type="ECO:0000256" key="10">
    <source>
        <dbReference type="SAM" id="Phobius"/>
    </source>
</evidence>
<dbReference type="SUPFAM" id="SSF53448">
    <property type="entry name" value="Nucleotide-diphospho-sugar transferases"/>
    <property type="match status" value="1"/>
</dbReference>
<dbReference type="PANTHER" id="PTHR31392">
    <property type="entry name" value="ALPHA-1,3-MANNOSYLTRANSFERASE MNN1-RELATED"/>
    <property type="match status" value="1"/>
</dbReference>
<dbReference type="AlphaFoldDB" id="W4FH92"/>
<evidence type="ECO:0000256" key="9">
    <source>
        <dbReference type="ARBA" id="ARBA00023180"/>
    </source>
</evidence>
<name>W4FH92_APHAT</name>
<dbReference type="RefSeq" id="XP_009844432.1">
    <property type="nucleotide sequence ID" value="XM_009846130.1"/>
</dbReference>
<evidence type="ECO:0000313" key="11">
    <source>
        <dbReference type="EMBL" id="ETV66103.1"/>
    </source>
</evidence>
<evidence type="ECO:0000256" key="7">
    <source>
        <dbReference type="ARBA" id="ARBA00022989"/>
    </source>
</evidence>
<dbReference type="GO" id="GO:0005794">
    <property type="term" value="C:Golgi apparatus"/>
    <property type="evidence" value="ECO:0007669"/>
    <property type="project" value="TreeGrafter"/>
</dbReference>
<feature type="transmembrane region" description="Helical" evidence="10">
    <location>
        <begin position="20"/>
        <end position="39"/>
    </location>
</feature>
<dbReference type="InterPro" id="IPR022751">
    <property type="entry name" value="Alpha_mannosyltransferase"/>
</dbReference>
<dbReference type="VEuPathDB" id="FungiDB:H257_17357"/>
<dbReference type="Pfam" id="PF11051">
    <property type="entry name" value="Mannosyl_trans3"/>
    <property type="match status" value="1"/>
</dbReference>
<comment type="similarity">
    <text evidence="2">Belongs to the MNN1/MNT family.</text>
</comment>
<evidence type="ECO:0000256" key="6">
    <source>
        <dbReference type="ARBA" id="ARBA00022968"/>
    </source>
</evidence>
<dbReference type="InterPro" id="IPR029044">
    <property type="entry name" value="Nucleotide-diphossugar_trans"/>
</dbReference>
<dbReference type="PANTHER" id="PTHR31392:SF1">
    <property type="entry name" value="ALPHA-1,3-MANNOSYLTRANSFERASE MNN1-RELATED"/>
    <property type="match status" value="1"/>
</dbReference>
<reference evidence="11" key="1">
    <citation type="submission" date="2013-12" db="EMBL/GenBank/DDBJ databases">
        <title>The Genome Sequence of Aphanomyces astaci APO3.</title>
        <authorList>
            <consortium name="The Broad Institute Genomics Platform"/>
            <person name="Russ C."/>
            <person name="Tyler B."/>
            <person name="van West P."/>
            <person name="Dieguez-Uribeondo J."/>
            <person name="Young S.K."/>
            <person name="Zeng Q."/>
            <person name="Gargeya S."/>
            <person name="Fitzgerald M."/>
            <person name="Abouelleil A."/>
            <person name="Alvarado L."/>
            <person name="Chapman S.B."/>
            <person name="Gainer-Dewar J."/>
            <person name="Goldberg J."/>
            <person name="Griggs A."/>
            <person name="Gujja S."/>
            <person name="Hansen M."/>
            <person name="Howarth C."/>
            <person name="Imamovic A."/>
            <person name="Ireland A."/>
            <person name="Larimer J."/>
            <person name="McCowan C."/>
            <person name="Murphy C."/>
            <person name="Pearson M."/>
            <person name="Poon T.W."/>
            <person name="Priest M."/>
            <person name="Roberts A."/>
            <person name="Saif S."/>
            <person name="Shea T."/>
            <person name="Sykes S."/>
            <person name="Wortman J."/>
            <person name="Nusbaum C."/>
            <person name="Birren B."/>
        </authorList>
    </citation>
    <scope>NUCLEOTIDE SEQUENCE [LARGE SCALE GENOMIC DNA]</scope>
    <source>
        <strain evidence="11">APO3</strain>
    </source>
</reference>